<comment type="caution">
    <text evidence="1">The sequence shown here is derived from an EMBL/GenBank/DDBJ whole genome shotgun (WGS) entry which is preliminary data.</text>
</comment>
<proteinExistence type="predicted"/>
<dbReference type="RefSeq" id="WP_064599585.1">
    <property type="nucleotide sequence ID" value="NZ_LYRP01000033.1"/>
</dbReference>
<keyword evidence="2" id="KW-1185">Reference proteome</keyword>
<evidence type="ECO:0000313" key="1">
    <source>
        <dbReference type="EMBL" id="OAT76181.1"/>
    </source>
</evidence>
<evidence type="ECO:0000313" key="2">
    <source>
        <dbReference type="Proteomes" id="UP000078225"/>
    </source>
</evidence>
<name>A0A1B7L1L3_9ENTR</name>
<accession>A0A1B7L1L3</accession>
<dbReference type="STRING" id="1691903.A9B99_12105"/>
<organism evidence="1 2">
    <name type="scientific">Mangrovibacter phragmitis</name>
    <dbReference type="NCBI Taxonomy" id="1691903"/>
    <lineage>
        <taxon>Bacteria</taxon>
        <taxon>Pseudomonadati</taxon>
        <taxon>Pseudomonadota</taxon>
        <taxon>Gammaproteobacteria</taxon>
        <taxon>Enterobacterales</taxon>
        <taxon>Enterobacteriaceae</taxon>
        <taxon>Mangrovibacter</taxon>
    </lineage>
</organism>
<gene>
    <name evidence="1" type="ORF">A9B99_12105</name>
</gene>
<reference evidence="2" key="1">
    <citation type="submission" date="2016-05" db="EMBL/GenBank/DDBJ databases">
        <authorList>
            <person name="Behera P."/>
            <person name="Vaishampayan P."/>
            <person name="Singh N."/>
            <person name="Raina V."/>
            <person name="Suar M."/>
            <person name="Pattnaik A."/>
            <person name="Rastogi G."/>
        </authorList>
    </citation>
    <scope>NUCLEOTIDE SEQUENCE [LARGE SCALE GENOMIC DNA]</scope>
    <source>
        <strain evidence="2">MP23</strain>
    </source>
</reference>
<sequence length="86" mass="9243">MLKPEYSRNMRLTRPQVIQPCDVLVDAQRISAALAVTPGCQFSVPGLISGTPALISSGAMFTAVEQHITARGREPLVSDSLHPERG</sequence>
<dbReference type="Proteomes" id="UP000078225">
    <property type="component" value="Unassembled WGS sequence"/>
</dbReference>
<dbReference type="AlphaFoldDB" id="A0A1B7L1L3"/>
<protein>
    <submittedName>
        <fullName evidence="1">Uncharacterized protein</fullName>
    </submittedName>
</protein>
<dbReference type="EMBL" id="LYRP01000033">
    <property type="protein sequence ID" value="OAT76181.1"/>
    <property type="molecule type" value="Genomic_DNA"/>
</dbReference>